<feature type="transmembrane region" description="Helical" evidence="1">
    <location>
        <begin position="20"/>
        <end position="39"/>
    </location>
</feature>
<sequence length="41" mass="4885">MSNMFFDFEQACEYFCKMPLSLQVRLSLPVLGFIYVNFINK</sequence>
<protein>
    <submittedName>
        <fullName evidence="2">Uncharacterized protein</fullName>
    </submittedName>
</protein>
<evidence type="ECO:0000313" key="2">
    <source>
        <dbReference type="EMBL" id="JAH01880.1"/>
    </source>
</evidence>
<name>A0A0E9PCW2_ANGAN</name>
<evidence type="ECO:0000256" key="1">
    <source>
        <dbReference type="SAM" id="Phobius"/>
    </source>
</evidence>
<keyword evidence="1" id="KW-0812">Transmembrane</keyword>
<dbReference type="AlphaFoldDB" id="A0A0E9PCW2"/>
<reference evidence="2" key="1">
    <citation type="submission" date="2014-11" db="EMBL/GenBank/DDBJ databases">
        <authorList>
            <person name="Amaro Gonzalez C."/>
        </authorList>
    </citation>
    <scope>NUCLEOTIDE SEQUENCE</scope>
</reference>
<proteinExistence type="predicted"/>
<reference evidence="2" key="2">
    <citation type="journal article" date="2015" name="Fish Shellfish Immunol.">
        <title>Early steps in the European eel (Anguilla anguilla)-Vibrio vulnificus interaction in the gills: Role of the RtxA13 toxin.</title>
        <authorList>
            <person name="Callol A."/>
            <person name="Pajuelo D."/>
            <person name="Ebbesson L."/>
            <person name="Teles M."/>
            <person name="MacKenzie S."/>
            <person name="Amaro C."/>
        </authorList>
    </citation>
    <scope>NUCLEOTIDE SEQUENCE</scope>
</reference>
<keyword evidence="1" id="KW-0472">Membrane</keyword>
<keyword evidence="1" id="KW-1133">Transmembrane helix</keyword>
<accession>A0A0E9PCW2</accession>
<organism evidence="2">
    <name type="scientific">Anguilla anguilla</name>
    <name type="common">European freshwater eel</name>
    <name type="synonym">Muraena anguilla</name>
    <dbReference type="NCBI Taxonomy" id="7936"/>
    <lineage>
        <taxon>Eukaryota</taxon>
        <taxon>Metazoa</taxon>
        <taxon>Chordata</taxon>
        <taxon>Craniata</taxon>
        <taxon>Vertebrata</taxon>
        <taxon>Euteleostomi</taxon>
        <taxon>Actinopterygii</taxon>
        <taxon>Neopterygii</taxon>
        <taxon>Teleostei</taxon>
        <taxon>Anguilliformes</taxon>
        <taxon>Anguillidae</taxon>
        <taxon>Anguilla</taxon>
    </lineage>
</organism>
<dbReference type="EMBL" id="GBXM01106697">
    <property type="protein sequence ID" value="JAH01880.1"/>
    <property type="molecule type" value="Transcribed_RNA"/>
</dbReference>